<dbReference type="EMBL" id="PCXQ01000002">
    <property type="protein sequence ID" value="PJE51447.1"/>
    <property type="molecule type" value="Genomic_DNA"/>
</dbReference>
<accession>A0A2J0Q8N9</accession>
<keyword evidence="1" id="KW-0472">Membrane</keyword>
<dbReference type="AlphaFoldDB" id="A0A2J0Q8N9"/>
<evidence type="ECO:0000256" key="1">
    <source>
        <dbReference type="SAM" id="Phobius"/>
    </source>
</evidence>
<reference evidence="2 3" key="1">
    <citation type="submission" date="2017-09" db="EMBL/GenBank/DDBJ databases">
        <title>Depth-based differentiation of microbial function through sediment-hosted aquifers and enrichment of novel symbionts in the deep terrestrial subsurface.</title>
        <authorList>
            <person name="Probst A.J."/>
            <person name="Ladd B."/>
            <person name="Jarett J.K."/>
            <person name="Geller-Mcgrath D.E."/>
            <person name="Sieber C.M."/>
            <person name="Emerson J.B."/>
            <person name="Anantharaman K."/>
            <person name="Thomas B.C."/>
            <person name="Malmstrom R."/>
            <person name="Stieglmeier M."/>
            <person name="Klingl A."/>
            <person name="Woyke T."/>
            <person name="Ryan C.M."/>
            <person name="Banfield J.F."/>
        </authorList>
    </citation>
    <scope>NUCLEOTIDE SEQUENCE [LARGE SCALE GENOMIC DNA]</scope>
    <source>
        <strain evidence="2">CG10_big_fil_rev_8_21_14_0_10_36_16</strain>
    </source>
</reference>
<name>A0A2J0Q8N9_9BACT</name>
<sequence length="489" mass="55562">MQATAQLTKLATILAVLFSFELHGQAPLKPLVVETQVVNKDFLPGQNVEIKFGLSVRKDVNYDPSGLENVGDNFSVQELVFTKPVPIGQEREYNATIATLILKPADTLSYGQYKLEGLEIKYDFPVSSFEKNKDGQEVLVTKKQTEKVAIPAVNLNKVPLVAFISYDESFQDVVNISEHTVLRLVILKEKGVQILNGIPPNELAKEGIKDASNLEGPNLKPFSLINFYNETIDRGPYEELIYEYTLALYEVSLMKMFEIPKMNIFYRVTNESDGSSSIENFSTPVVKVRTNSVLMETSEFKPLKKILGGMEKDRYWLVSYLPILIAKVLGCLALVLALWGLSGPFVRLLSHVKKVGIANIIRSTKTKIALFVNSFYFVSMFNLKFKLSALEKNPDQAKLKDFIWELRCHIGNMAKLKQKELAHSYTAQEMLKHLQQRYKATEIGVLEAAEYLQDEEITNQDVAVLKEELNKLNRAKKIRRSWVKKLQRR</sequence>
<evidence type="ECO:0000313" key="2">
    <source>
        <dbReference type="EMBL" id="PJE51447.1"/>
    </source>
</evidence>
<dbReference type="Proteomes" id="UP000228496">
    <property type="component" value="Unassembled WGS sequence"/>
</dbReference>
<feature type="transmembrane region" description="Helical" evidence="1">
    <location>
        <begin position="315"/>
        <end position="341"/>
    </location>
</feature>
<proteinExistence type="predicted"/>
<keyword evidence="1" id="KW-0812">Transmembrane</keyword>
<comment type="caution">
    <text evidence="2">The sequence shown here is derived from an EMBL/GenBank/DDBJ whole genome shotgun (WGS) entry which is preliminary data.</text>
</comment>
<organism evidence="2 3">
    <name type="scientific">Candidatus Yanofskybacteria bacterium CG10_big_fil_rev_8_21_14_0_10_36_16</name>
    <dbReference type="NCBI Taxonomy" id="1975096"/>
    <lineage>
        <taxon>Bacteria</taxon>
        <taxon>Candidatus Yanofskyibacteriota</taxon>
    </lineage>
</organism>
<gene>
    <name evidence="2" type="ORF">COV29_00465</name>
</gene>
<evidence type="ECO:0000313" key="3">
    <source>
        <dbReference type="Proteomes" id="UP000228496"/>
    </source>
</evidence>
<keyword evidence="1" id="KW-1133">Transmembrane helix</keyword>
<protein>
    <submittedName>
        <fullName evidence="2">Uncharacterized protein</fullName>
    </submittedName>
</protein>